<reference evidence="1" key="2">
    <citation type="submission" date="2021-04" db="EMBL/GenBank/DDBJ databases">
        <authorList>
            <person name="Podell S."/>
        </authorList>
    </citation>
    <scope>NUCLEOTIDE SEQUENCE</scope>
    <source>
        <strain evidence="1">Hildebrandi</strain>
    </source>
</reference>
<sequence length="135" mass="15129">MCRGVTPWRFPHRIDSDEGWSSNLERCVGTLYSSTTFCVLNLWKYFLLHSRKNDTASGVDCFEDTRSSKAKSFSISPCPRASMVVIPTLNPADSQALVTVLSKLPIVDTTSDSVFPAMSMDLLRFEAKMLSLNKR</sequence>
<keyword evidence="2" id="KW-1185">Reference proteome</keyword>
<organism evidence="1 2">
    <name type="scientific">Nitzschia inconspicua</name>
    <dbReference type="NCBI Taxonomy" id="303405"/>
    <lineage>
        <taxon>Eukaryota</taxon>
        <taxon>Sar</taxon>
        <taxon>Stramenopiles</taxon>
        <taxon>Ochrophyta</taxon>
        <taxon>Bacillariophyta</taxon>
        <taxon>Bacillariophyceae</taxon>
        <taxon>Bacillariophycidae</taxon>
        <taxon>Bacillariales</taxon>
        <taxon>Bacillariaceae</taxon>
        <taxon>Nitzschia</taxon>
    </lineage>
</organism>
<reference evidence="1" key="1">
    <citation type="journal article" date="2021" name="Sci. Rep.">
        <title>Diploid genomic architecture of Nitzschia inconspicua, an elite biomass production diatom.</title>
        <authorList>
            <person name="Oliver A."/>
            <person name="Podell S."/>
            <person name="Pinowska A."/>
            <person name="Traller J.C."/>
            <person name="Smith S.R."/>
            <person name="McClure R."/>
            <person name="Beliaev A."/>
            <person name="Bohutskyi P."/>
            <person name="Hill E.A."/>
            <person name="Rabines A."/>
            <person name="Zheng H."/>
            <person name="Allen L.Z."/>
            <person name="Kuo A."/>
            <person name="Grigoriev I.V."/>
            <person name="Allen A.E."/>
            <person name="Hazlebeck D."/>
            <person name="Allen E.E."/>
        </authorList>
    </citation>
    <scope>NUCLEOTIDE SEQUENCE</scope>
    <source>
        <strain evidence="1">Hildebrandi</strain>
    </source>
</reference>
<protein>
    <submittedName>
        <fullName evidence="1">Uncharacterized protein</fullName>
    </submittedName>
</protein>
<evidence type="ECO:0000313" key="2">
    <source>
        <dbReference type="Proteomes" id="UP000693970"/>
    </source>
</evidence>
<accession>A0A9K3Q559</accession>
<proteinExistence type="predicted"/>
<dbReference type="EMBL" id="JAGRRH010000004">
    <property type="protein sequence ID" value="KAG7371081.1"/>
    <property type="molecule type" value="Genomic_DNA"/>
</dbReference>
<dbReference type="AlphaFoldDB" id="A0A9K3Q559"/>
<comment type="caution">
    <text evidence="1">The sequence shown here is derived from an EMBL/GenBank/DDBJ whole genome shotgun (WGS) entry which is preliminary data.</text>
</comment>
<evidence type="ECO:0000313" key="1">
    <source>
        <dbReference type="EMBL" id="KAG7371081.1"/>
    </source>
</evidence>
<gene>
    <name evidence="1" type="ORF">IV203_019651</name>
</gene>
<name>A0A9K3Q559_9STRA</name>
<dbReference type="Proteomes" id="UP000693970">
    <property type="component" value="Unassembled WGS sequence"/>
</dbReference>